<keyword evidence="2" id="KW-1185">Reference proteome</keyword>
<evidence type="ECO:0000313" key="2">
    <source>
        <dbReference type="Proteomes" id="UP000658514"/>
    </source>
</evidence>
<proteinExistence type="predicted"/>
<accession>A0ABR8AK52</accession>
<evidence type="ECO:0000313" key="1">
    <source>
        <dbReference type="EMBL" id="MBD2198982.1"/>
    </source>
</evidence>
<reference evidence="1 2" key="1">
    <citation type="journal article" date="2020" name="ISME J.">
        <title>Comparative genomics reveals insights into cyanobacterial evolution and habitat adaptation.</title>
        <authorList>
            <person name="Chen M.Y."/>
            <person name="Teng W.K."/>
            <person name="Zhao L."/>
            <person name="Hu C.X."/>
            <person name="Zhou Y.K."/>
            <person name="Han B.P."/>
            <person name="Song L.R."/>
            <person name="Shu W.S."/>
        </authorList>
    </citation>
    <scope>NUCLEOTIDE SEQUENCE [LARGE SCALE GENOMIC DNA]</scope>
    <source>
        <strain evidence="1 2">FACHB-288</strain>
    </source>
</reference>
<name>A0ABR8AK52_9CYAN</name>
<comment type="caution">
    <text evidence="1">The sequence shown here is derived from an EMBL/GenBank/DDBJ whole genome shotgun (WGS) entry which is preliminary data.</text>
</comment>
<protein>
    <recommendedName>
        <fullName evidence="3">Transposase</fullName>
    </recommendedName>
</protein>
<dbReference type="EMBL" id="JACJQH010000050">
    <property type="protein sequence ID" value="MBD2198982.1"/>
    <property type="molecule type" value="Genomic_DNA"/>
</dbReference>
<sequence>MWNLLLLRLPISRRAKVAKWRSHLHLHRQTCAIVAECNYARFCGYEHRRSLAFEYQVLSFALIPYFRLKSLHAML</sequence>
<dbReference type="Proteomes" id="UP000658514">
    <property type="component" value="Unassembled WGS sequence"/>
</dbReference>
<organism evidence="1 2">
    <name type="scientific">Calothrix parietina FACHB-288</name>
    <dbReference type="NCBI Taxonomy" id="2692896"/>
    <lineage>
        <taxon>Bacteria</taxon>
        <taxon>Bacillati</taxon>
        <taxon>Cyanobacteriota</taxon>
        <taxon>Cyanophyceae</taxon>
        <taxon>Nostocales</taxon>
        <taxon>Calotrichaceae</taxon>
        <taxon>Calothrix</taxon>
    </lineage>
</organism>
<evidence type="ECO:0008006" key="3">
    <source>
        <dbReference type="Google" id="ProtNLM"/>
    </source>
</evidence>
<dbReference type="RefSeq" id="WP_190547840.1">
    <property type="nucleotide sequence ID" value="NZ_CAWPNO010000085.1"/>
</dbReference>
<gene>
    <name evidence="1" type="ORF">H6G24_26465</name>
</gene>